<evidence type="ECO:0000256" key="2">
    <source>
        <dbReference type="ARBA" id="ARBA00022448"/>
    </source>
</evidence>
<evidence type="ECO:0000256" key="6">
    <source>
        <dbReference type="ARBA" id="ARBA00022989"/>
    </source>
</evidence>
<evidence type="ECO:0000256" key="7">
    <source>
        <dbReference type="ARBA" id="ARBA00023136"/>
    </source>
</evidence>
<keyword evidence="3" id="KW-1003">Cell membrane</keyword>
<evidence type="ECO:0000313" key="12">
    <source>
        <dbReference type="EMBL" id="VFR53023.1"/>
    </source>
</evidence>
<evidence type="ECO:0000313" key="10">
    <source>
        <dbReference type="EMBL" id="VFR16704.1"/>
    </source>
</evidence>
<keyword evidence="6 8" id="KW-1133">Transmembrane helix</keyword>
<keyword evidence="4" id="KW-0997">Cell inner membrane</keyword>
<gene>
    <name evidence="10" type="ORF">AMP9_2419</name>
    <name evidence="11" type="ORF">ANT2_2443</name>
    <name evidence="13" type="ORF">ANT3_2445</name>
    <name evidence="12" type="ORF">BRI6_2566</name>
    <name evidence="14" type="ORF">BRI9_2622</name>
    <name evidence="16" type="ORF">IVO3_2621</name>
    <name evidence="15" type="ORF">RAN3_2437</name>
    <name evidence="17" type="ORF">RAN7_2594</name>
</gene>
<comment type="subcellular location">
    <subcellularLocation>
        <location evidence="1">Cell inner membrane</location>
        <topology evidence="1">Multi-pass membrane protein</topology>
    </subcellularLocation>
</comment>
<dbReference type="GO" id="GO:0022857">
    <property type="term" value="F:transmembrane transporter activity"/>
    <property type="evidence" value="ECO:0007669"/>
    <property type="project" value="TreeGrafter"/>
</dbReference>
<dbReference type="EMBL" id="CAADID010000007">
    <property type="protein sequence ID" value="VFR59913.1"/>
    <property type="molecule type" value="Genomic_DNA"/>
</dbReference>
<feature type="domain" description="Tripartite ATP-independent periplasmic transporters DctQ component" evidence="9">
    <location>
        <begin position="31"/>
        <end position="160"/>
    </location>
</feature>
<evidence type="ECO:0000313" key="15">
    <source>
        <dbReference type="EMBL" id="VFR80647.1"/>
    </source>
</evidence>
<dbReference type="EMBL" id="CAADIP010000031">
    <property type="protein sequence ID" value="VFR92290.1"/>
    <property type="molecule type" value="Genomic_DNA"/>
</dbReference>
<dbReference type="InterPro" id="IPR055348">
    <property type="entry name" value="DctQ"/>
</dbReference>
<organism evidence="10">
    <name type="scientific">plant metagenome</name>
    <dbReference type="NCBI Taxonomy" id="1297885"/>
    <lineage>
        <taxon>unclassified sequences</taxon>
        <taxon>metagenomes</taxon>
        <taxon>organismal metagenomes</taxon>
    </lineage>
</organism>
<proteinExistence type="predicted"/>
<dbReference type="Pfam" id="PF04290">
    <property type="entry name" value="DctQ"/>
    <property type="match status" value="1"/>
</dbReference>
<keyword evidence="5 8" id="KW-0812">Transmembrane</keyword>
<dbReference type="PANTHER" id="PTHR35011">
    <property type="entry name" value="2,3-DIKETO-L-GULONATE TRAP TRANSPORTER SMALL PERMEASE PROTEIN YIAM"/>
    <property type="match status" value="1"/>
</dbReference>
<evidence type="ECO:0000313" key="13">
    <source>
        <dbReference type="EMBL" id="VFR59913.1"/>
    </source>
</evidence>
<dbReference type="EMBL" id="CAADIK010000012">
    <property type="protein sequence ID" value="VFR64971.1"/>
    <property type="molecule type" value="Genomic_DNA"/>
</dbReference>
<sequence length="186" mass="20314">MSFLSNTRAALARISRASALSGLYLLFLTALGVSADVLVRKLFGIAFVGTDELGGYVMAIATSWALSYAFLEGAHIRVNVIHMTLRPAAKAWLDILAAAVTAVIVGLLAWQVWILAFESWEFDAVSNTPLRLPLWIPQFMFLGGIVLFLLSAVVVLLESLEHAIHGRYEQASSLSEEQGQVEEYTS</sequence>
<dbReference type="InterPro" id="IPR007387">
    <property type="entry name" value="TRAP_DctQ"/>
</dbReference>
<accession>A0A484NS51</accession>
<evidence type="ECO:0000313" key="14">
    <source>
        <dbReference type="EMBL" id="VFR64971.1"/>
    </source>
</evidence>
<evidence type="ECO:0000313" key="17">
    <source>
        <dbReference type="EMBL" id="VFS24813.1"/>
    </source>
</evidence>
<keyword evidence="7 8" id="KW-0472">Membrane</keyword>
<evidence type="ECO:0000256" key="8">
    <source>
        <dbReference type="SAM" id="Phobius"/>
    </source>
</evidence>
<keyword evidence="2" id="KW-0813">Transport</keyword>
<feature type="transmembrane region" description="Helical" evidence="8">
    <location>
        <begin position="53"/>
        <end position="71"/>
    </location>
</feature>
<evidence type="ECO:0000256" key="5">
    <source>
        <dbReference type="ARBA" id="ARBA00022692"/>
    </source>
</evidence>
<reference evidence="10" key="1">
    <citation type="submission" date="2019-03" db="EMBL/GenBank/DDBJ databases">
        <authorList>
            <person name="Danneels B."/>
        </authorList>
    </citation>
    <scope>NUCLEOTIDE SEQUENCE</scope>
</reference>
<dbReference type="GO" id="GO:0015740">
    <property type="term" value="P:C4-dicarboxylate transport"/>
    <property type="evidence" value="ECO:0007669"/>
    <property type="project" value="TreeGrafter"/>
</dbReference>
<feature type="transmembrane region" description="Helical" evidence="8">
    <location>
        <begin position="92"/>
        <end position="115"/>
    </location>
</feature>
<dbReference type="EMBL" id="CAADHY010000006">
    <property type="protein sequence ID" value="VFR16704.1"/>
    <property type="molecule type" value="Genomic_DNA"/>
</dbReference>
<dbReference type="EMBL" id="CAADIO010000004">
    <property type="protein sequence ID" value="VFR80647.1"/>
    <property type="molecule type" value="Genomic_DNA"/>
</dbReference>
<name>A0A484NS51_9ZZZZ</name>
<evidence type="ECO:0000256" key="1">
    <source>
        <dbReference type="ARBA" id="ARBA00004429"/>
    </source>
</evidence>
<dbReference type="AlphaFoldDB" id="A0A484NS51"/>
<feature type="transmembrane region" description="Helical" evidence="8">
    <location>
        <begin position="135"/>
        <end position="157"/>
    </location>
</feature>
<dbReference type="GO" id="GO:0005886">
    <property type="term" value="C:plasma membrane"/>
    <property type="evidence" value="ECO:0007669"/>
    <property type="project" value="UniProtKB-SubCell"/>
</dbReference>
<evidence type="ECO:0000259" key="9">
    <source>
        <dbReference type="Pfam" id="PF04290"/>
    </source>
</evidence>
<evidence type="ECO:0000313" key="11">
    <source>
        <dbReference type="EMBL" id="VFR49188.1"/>
    </source>
</evidence>
<protein>
    <recommendedName>
        <fullName evidence="9">Tripartite ATP-independent periplasmic transporters DctQ component domain-containing protein</fullName>
    </recommendedName>
</protein>
<dbReference type="EMBL" id="CAADII010000007">
    <property type="protein sequence ID" value="VFR53023.1"/>
    <property type="molecule type" value="Genomic_DNA"/>
</dbReference>
<dbReference type="EMBL" id="CAADIZ010000030">
    <property type="protein sequence ID" value="VFS24813.1"/>
    <property type="molecule type" value="Genomic_DNA"/>
</dbReference>
<evidence type="ECO:0000313" key="16">
    <source>
        <dbReference type="EMBL" id="VFR92290.1"/>
    </source>
</evidence>
<evidence type="ECO:0000256" key="3">
    <source>
        <dbReference type="ARBA" id="ARBA00022475"/>
    </source>
</evidence>
<dbReference type="PANTHER" id="PTHR35011:SF10">
    <property type="entry name" value="TRAP TRANSPORTER SMALL PERMEASE PROTEIN"/>
    <property type="match status" value="1"/>
</dbReference>
<evidence type="ECO:0000256" key="4">
    <source>
        <dbReference type="ARBA" id="ARBA00022519"/>
    </source>
</evidence>
<dbReference type="EMBL" id="CAADIG010000025">
    <property type="protein sequence ID" value="VFR49188.1"/>
    <property type="molecule type" value="Genomic_DNA"/>
</dbReference>